<evidence type="ECO:0000256" key="5">
    <source>
        <dbReference type="ARBA" id="ARBA00023163"/>
    </source>
</evidence>
<keyword evidence="1" id="KW-0479">Metal-binding</keyword>
<keyword evidence="2 6" id="KW-0863">Zinc-finger</keyword>
<dbReference type="RefSeq" id="XP_025598286.1">
    <property type="nucleotide sequence ID" value="XM_025744894.1"/>
</dbReference>
<evidence type="ECO:0000313" key="9">
    <source>
        <dbReference type="EMBL" id="PWN98007.1"/>
    </source>
</evidence>
<dbReference type="PANTHER" id="PTHR47172">
    <property type="entry name" value="OS01G0976800 PROTEIN"/>
    <property type="match status" value="1"/>
</dbReference>
<evidence type="ECO:0000256" key="1">
    <source>
        <dbReference type="ARBA" id="ARBA00022723"/>
    </source>
</evidence>
<dbReference type="GO" id="GO:0043565">
    <property type="term" value="F:sequence-specific DNA binding"/>
    <property type="evidence" value="ECO:0007669"/>
    <property type="project" value="InterPro"/>
</dbReference>
<dbReference type="Proteomes" id="UP000245946">
    <property type="component" value="Unassembled WGS sequence"/>
</dbReference>
<dbReference type="InterPro" id="IPR000679">
    <property type="entry name" value="Znf_GATA"/>
</dbReference>
<dbReference type="CDD" id="cd00202">
    <property type="entry name" value="ZnF_GATA"/>
    <property type="match status" value="1"/>
</dbReference>
<protein>
    <recommendedName>
        <fullName evidence="8">GATA-type domain-containing protein</fullName>
    </recommendedName>
</protein>
<evidence type="ECO:0000259" key="8">
    <source>
        <dbReference type="PROSITE" id="PS50114"/>
    </source>
</evidence>
<dbReference type="STRING" id="58919.A0A316Z897"/>
<dbReference type="SUPFAM" id="SSF57716">
    <property type="entry name" value="Glucocorticoid receptor-like (DNA-binding domain)"/>
    <property type="match status" value="1"/>
</dbReference>
<evidence type="ECO:0000256" key="6">
    <source>
        <dbReference type="PROSITE-ProRule" id="PRU00094"/>
    </source>
</evidence>
<feature type="compositionally biased region" description="Pro residues" evidence="7">
    <location>
        <begin position="423"/>
        <end position="444"/>
    </location>
</feature>
<keyword evidence="5" id="KW-0804">Transcription</keyword>
<feature type="compositionally biased region" description="Low complexity" evidence="7">
    <location>
        <begin position="537"/>
        <end position="557"/>
    </location>
</feature>
<dbReference type="GO" id="GO:0008270">
    <property type="term" value="F:zinc ion binding"/>
    <property type="evidence" value="ECO:0007669"/>
    <property type="project" value="UniProtKB-KW"/>
</dbReference>
<evidence type="ECO:0000256" key="4">
    <source>
        <dbReference type="ARBA" id="ARBA00023015"/>
    </source>
</evidence>
<dbReference type="AlphaFoldDB" id="A0A316Z897"/>
<dbReference type="InterPro" id="IPR013088">
    <property type="entry name" value="Znf_NHR/GATA"/>
</dbReference>
<feature type="compositionally biased region" description="Low complexity" evidence="7">
    <location>
        <begin position="1"/>
        <end position="22"/>
    </location>
</feature>
<feature type="region of interest" description="Disordered" evidence="7">
    <location>
        <begin position="608"/>
        <end position="711"/>
    </location>
</feature>
<proteinExistence type="predicted"/>
<dbReference type="SMART" id="SM00401">
    <property type="entry name" value="ZnF_GATA"/>
    <property type="match status" value="1"/>
</dbReference>
<keyword evidence="10" id="KW-1185">Reference proteome</keyword>
<dbReference type="GO" id="GO:0006355">
    <property type="term" value="P:regulation of DNA-templated transcription"/>
    <property type="evidence" value="ECO:0007669"/>
    <property type="project" value="InterPro"/>
</dbReference>
<feature type="compositionally biased region" description="Low complexity" evidence="7">
    <location>
        <begin position="631"/>
        <end position="644"/>
    </location>
</feature>
<dbReference type="Gene3D" id="3.30.50.10">
    <property type="entry name" value="Erythroid Transcription Factor GATA-1, subunit A"/>
    <property type="match status" value="1"/>
</dbReference>
<reference evidence="9 10" key="1">
    <citation type="journal article" date="2018" name="Mol. Biol. Evol.">
        <title>Broad Genomic Sampling Reveals a Smut Pathogenic Ancestry of the Fungal Clade Ustilaginomycotina.</title>
        <authorList>
            <person name="Kijpornyongpan T."/>
            <person name="Mondo S.J."/>
            <person name="Barry K."/>
            <person name="Sandor L."/>
            <person name="Lee J."/>
            <person name="Lipzen A."/>
            <person name="Pangilinan J."/>
            <person name="LaButti K."/>
            <person name="Hainaut M."/>
            <person name="Henrissat B."/>
            <person name="Grigoriev I.V."/>
            <person name="Spatafora J.W."/>
            <person name="Aime M.C."/>
        </authorList>
    </citation>
    <scope>NUCLEOTIDE SEQUENCE [LARGE SCALE GENOMIC DNA]</scope>
    <source>
        <strain evidence="9 10">MCA 4186</strain>
    </source>
</reference>
<gene>
    <name evidence="9" type="ORF">FA09DRAFT_35799</name>
</gene>
<evidence type="ECO:0000313" key="10">
    <source>
        <dbReference type="Proteomes" id="UP000245946"/>
    </source>
</evidence>
<evidence type="ECO:0000256" key="7">
    <source>
        <dbReference type="SAM" id="MobiDB-lite"/>
    </source>
</evidence>
<feature type="compositionally biased region" description="Low complexity" evidence="7">
    <location>
        <begin position="445"/>
        <end position="460"/>
    </location>
</feature>
<keyword evidence="3" id="KW-0862">Zinc</keyword>
<organism evidence="9 10">
    <name type="scientific">Tilletiopsis washingtonensis</name>
    <dbReference type="NCBI Taxonomy" id="58919"/>
    <lineage>
        <taxon>Eukaryota</taxon>
        <taxon>Fungi</taxon>
        <taxon>Dikarya</taxon>
        <taxon>Basidiomycota</taxon>
        <taxon>Ustilaginomycotina</taxon>
        <taxon>Exobasidiomycetes</taxon>
        <taxon>Entylomatales</taxon>
        <taxon>Entylomatales incertae sedis</taxon>
        <taxon>Tilletiopsis</taxon>
    </lineage>
</organism>
<evidence type="ECO:0000256" key="3">
    <source>
        <dbReference type="ARBA" id="ARBA00022833"/>
    </source>
</evidence>
<evidence type="ECO:0000256" key="2">
    <source>
        <dbReference type="ARBA" id="ARBA00022771"/>
    </source>
</evidence>
<dbReference type="EMBL" id="KZ819293">
    <property type="protein sequence ID" value="PWN98007.1"/>
    <property type="molecule type" value="Genomic_DNA"/>
</dbReference>
<dbReference type="OrthoDB" id="2162994at2759"/>
<feature type="domain" description="GATA-type" evidence="8">
    <location>
        <begin position="569"/>
        <end position="604"/>
    </location>
</feature>
<name>A0A316Z897_9BASI</name>
<feature type="region of interest" description="Disordered" evidence="7">
    <location>
        <begin position="421"/>
        <end position="503"/>
    </location>
</feature>
<dbReference type="Pfam" id="PF00320">
    <property type="entry name" value="GATA"/>
    <property type="match status" value="1"/>
</dbReference>
<dbReference type="PROSITE" id="PS00344">
    <property type="entry name" value="GATA_ZN_FINGER_1"/>
    <property type="match status" value="1"/>
</dbReference>
<accession>A0A316Z897</accession>
<feature type="compositionally biased region" description="Low complexity" evidence="7">
    <location>
        <begin position="666"/>
        <end position="692"/>
    </location>
</feature>
<keyword evidence="4" id="KW-0805">Transcription regulation</keyword>
<sequence>MASSSRNAAAGSSAPSGSSSSGQLPAGQRAQATALHSAAASAVAAAAAAQQPHATSLLGVPGLGSAASHASAPAPVPGLELPPLGAVATSTPTPYRGARTPFPLPLGADHLGAKESLGQRTHRDEERRCFYLLLSPDLHIVHADPALPARVAAGLPSLPFAQLVHPRERRRVGEEMRTIVGAKNTFGSVTRCRFRSQSALRSLVSQHGASSASTRESPEEDSSAAWLPVDIVVNYIGEELALAFCHAVVDRSVEDNDEEHKTSWSNWCGSSDSVWDDEQCERAWTNVLRAQPAHSQAPQSGTSILSGASYVFQILSAGLRPKILLSWPPPRLYPSSEYPAATAPYTDGSYFASDFAALAQGVSASSRGASDANTSCTRRFRARHTLTSEARLRTIESVLIPYGDVVLACFSTTFDQPLAGALPPGPESVPLQPPPPKLPTPPPSIKTATAAIAPSAASASDSKDAPPPAKKRKARRSKADTDAPPQLRAPRPNTGGPNAVQHREPLPRAMPKWMPPEAIAALSGPIAAADVASASSSSSRDALASLAAAATQSTTASGEVEAQTEGAERTEDKACSSCGTGNSPEWRKGPTGEKTLCNACGLRYARSIARKRKKEESTKRVADGTAEQGPSASSSGAAASTSSSNKKQKGKARKQASPVPQAPPQTGAHATAATETSASASDATPTSLAPAAGGMEVLMPPPPSFTPVPSQQSVGSLPLVFTPSGAVADAEATTAASYDYANSSAFALAQAAAVAAAAAGLEPSSEAAESGRLFALAAQHDAAPRHAALGAYGDRPPHAAMQQALSSSTADAGSSTVAPAAM</sequence>
<dbReference type="GeneID" id="37272438"/>
<dbReference type="PANTHER" id="PTHR47172:SF24">
    <property type="entry name" value="GATA ZINC FINGER DOMAIN-CONTAINING PROTEIN 14-RELATED"/>
    <property type="match status" value="1"/>
</dbReference>
<dbReference type="PROSITE" id="PS50114">
    <property type="entry name" value="GATA_ZN_FINGER_2"/>
    <property type="match status" value="1"/>
</dbReference>
<feature type="region of interest" description="Disordered" evidence="7">
    <location>
        <begin position="537"/>
        <end position="595"/>
    </location>
</feature>
<feature type="region of interest" description="Disordered" evidence="7">
    <location>
        <begin position="1"/>
        <end position="35"/>
    </location>
</feature>